<reference evidence="2" key="1">
    <citation type="submission" date="2021-01" db="EMBL/GenBank/DDBJ databases">
        <authorList>
            <person name="Corre E."/>
            <person name="Pelletier E."/>
            <person name="Niang G."/>
            <person name="Scheremetjew M."/>
            <person name="Finn R."/>
            <person name="Kale V."/>
            <person name="Holt S."/>
            <person name="Cochrane G."/>
            <person name="Meng A."/>
            <person name="Brown T."/>
            <person name="Cohen L."/>
        </authorList>
    </citation>
    <scope>NUCLEOTIDE SEQUENCE</scope>
    <source>
        <strain evidence="2">S3</strain>
    </source>
</reference>
<feature type="region of interest" description="Disordered" evidence="1">
    <location>
        <begin position="101"/>
        <end position="160"/>
    </location>
</feature>
<accession>A0A7S3IG02</accession>
<evidence type="ECO:0000256" key="1">
    <source>
        <dbReference type="SAM" id="MobiDB-lite"/>
    </source>
</evidence>
<feature type="compositionally biased region" description="Basic and acidic residues" evidence="1">
    <location>
        <begin position="115"/>
        <end position="126"/>
    </location>
</feature>
<dbReference type="AlphaFoldDB" id="A0A7S3IG02"/>
<name>A0A7S3IG02_9SPIT</name>
<organism evidence="2">
    <name type="scientific">Strombidium inclinatum</name>
    <dbReference type="NCBI Taxonomy" id="197538"/>
    <lineage>
        <taxon>Eukaryota</taxon>
        <taxon>Sar</taxon>
        <taxon>Alveolata</taxon>
        <taxon>Ciliophora</taxon>
        <taxon>Intramacronucleata</taxon>
        <taxon>Spirotrichea</taxon>
        <taxon>Oligotrichia</taxon>
        <taxon>Strombidiidae</taxon>
        <taxon>Strombidium</taxon>
    </lineage>
</organism>
<sequence>MIMHLGIPNWQYAFTKAGLDPQTLQWFRFLIPERLAIDIENRRYMEQMSKRRNPGVSNDRKSQQYKFANDKIKLEGLKRKKRRMKLKAKGGNEEVIEKFAAQSSKTAKYGKSIVKKREPSELKNKTDGASTTAGTNGGGVTVASNQGDPSTDKTDNNTEK</sequence>
<gene>
    <name evidence="2" type="ORF">SINC0208_LOCUS3120</name>
</gene>
<dbReference type="EMBL" id="HBIH01007678">
    <property type="protein sequence ID" value="CAE0322536.1"/>
    <property type="molecule type" value="Transcribed_RNA"/>
</dbReference>
<evidence type="ECO:0000313" key="2">
    <source>
        <dbReference type="EMBL" id="CAE0322536.1"/>
    </source>
</evidence>
<proteinExistence type="predicted"/>
<feature type="compositionally biased region" description="Basic and acidic residues" evidence="1">
    <location>
        <begin position="150"/>
        <end position="160"/>
    </location>
</feature>
<dbReference type="PANTHER" id="PTHR31854:SF2">
    <property type="entry name" value="TUBULIN POLYGLUTAMYLASE COMPLEX SUBUNIT 2"/>
    <property type="match status" value="1"/>
</dbReference>
<dbReference type="InterPro" id="IPR039231">
    <property type="entry name" value="TPGS2"/>
</dbReference>
<dbReference type="PANTHER" id="PTHR31854">
    <property type="entry name" value="TUBULIN POLYGLUTAMYLASE COMPLEX SUBUNIT 2"/>
    <property type="match status" value="1"/>
</dbReference>
<protein>
    <submittedName>
        <fullName evidence="2">Uncharacterized protein</fullName>
    </submittedName>
</protein>